<dbReference type="GO" id="GO:0022857">
    <property type="term" value="F:transmembrane transporter activity"/>
    <property type="evidence" value="ECO:0007669"/>
    <property type="project" value="InterPro"/>
</dbReference>
<feature type="transmembrane region" description="Helical" evidence="5">
    <location>
        <begin position="331"/>
        <end position="354"/>
    </location>
</feature>
<keyword evidence="4 5" id="KW-0472">Membrane</keyword>
<reference evidence="8" key="2">
    <citation type="submission" date="2020-04" db="EMBL/GenBank/DDBJ databases">
        <authorList>
            <consortium name="NCBI Genome Project"/>
        </authorList>
    </citation>
    <scope>NUCLEOTIDE SEQUENCE</scope>
    <source>
        <strain evidence="8">CBS 342.82</strain>
    </source>
</reference>
<protein>
    <submittedName>
        <fullName evidence="8">MFS general substrate transporter</fullName>
    </submittedName>
</protein>
<dbReference type="PANTHER" id="PTHR23501">
    <property type="entry name" value="MAJOR FACILITATOR SUPERFAMILY"/>
    <property type="match status" value="1"/>
</dbReference>
<feature type="transmembrane region" description="Helical" evidence="5">
    <location>
        <begin position="35"/>
        <end position="63"/>
    </location>
</feature>
<dbReference type="PROSITE" id="PS50850">
    <property type="entry name" value="MFS"/>
    <property type="match status" value="1"/>
</dbReference>
<dbReference type="GO" id="GO:0005886">
    <property type="term" value="C:plasma membrane"/>
    <property type="evidence" value="ECO:0007669"/>
    <property type="project" value="TreeGrafter"/>
</dbReference>
<feature type="transmembrane region" description="Helical" evidence="5">
    <location>
        <begin position="432"/>
        <end position="452"/>
    </location>
</feature>
<feature type="transmembrane region" description="Helical" evidence="5">
    <location>
        <begin position="104"/>
        <end position="122"/>
    </location>
</feature>
<feature type="transmembrane region" description="Helical" evidence="5">
    <location>
        <begin position="128"/>
        <end position="150"/>
    </location>
</feature>
<reference evidence="8" key="1">
    <citation type="submission" date="2020-01" db="EMBL/GenBank/DDBJ databases">
        <authorList>
            <consortium name="DOE Joint Genome Institute"/>
            <person name="Haridas S."/>
            <person name="Albert R."/>
            <person name="Binder M."/>
            <person name="Bloem J."/>
            <person name="Labutti K."/>
            <person name="Salamov A."/>
            <person name="Andreopoulos B."/>
            <person name="Baker S.E."/>
            <person name="Barry K."/>
            <person name="Bills G."/>
            <person name="Bluhm B.H."/>
            <person name="Cannon C."/>
            <person name="Castanera R."/>
            <person name="Culley D.E."/>
            <person name="Daum C."/>
            <person name="Ezra D."/>
            <person name="Gonzalez J.B."/>
            <person name="Henrissat B."/>
            <person name="Kuo A."/>
            <person name="Liang C."/>
            <person name="Lipzen A."/>
            <person name="Lutzoni F."/>
            <person name="Magnuson J."/>
            <person name="Mondo S."/>
            <person name="Nolan M."/>
            <person name="Ohm R."/>
            <person name="Pangilinan J."/>
            <person name="Park H.-J."/>
            <person name="Ramirez L."/>
            <person name="Alfaro M."/>
            <person name="Sun H."/>
            <person name="Tritt A."/>
            <person name="Yoshinaga Y."/>
            <person name="Zwiers L.-H."/>
            <person name="Turgeon B.G."/>
            <person name="Goodwin S.B."/>
            <person name="Spatafora J.W."/>
            <person name="Crous P.W."/>
            <person name="Grigoriev I.V."/>
        </authorList>
    </citation>
    <scope>NUCLEOTIDE SEQUENCE</scope>
    <source>
        <strain evidence="8">CBS 342.82</strain>
    </source>
</reference>
<organism evidence="8">
    <name type="scientific">Dissoconium aciculare CBS 342.82</name>
    <dbReference type="NCBI Taxonomy" id="1314786"/>
    <lineage>
        <taxon>Eukaryota</taxon>
        <taxon>Fungi</taxon>
        <taxon>Dikarya</taxon>
        <taxon>Ascomycota</taxon>
        <taxon>Pezizomycotina</taxon>
        <taxon>Dothideomycetes</taxon>
        <taxon>Dothideomycetidae</taxon>
        <taxon>Mycosphaerellales</taxon>
        <taxon>Dissoconiaceae</taxon>
        <taxon>Dissoconium</taxon>
    </lineage>
</organism>
<evidence type="ECO:0000256" key="4">
    <source>
        <dbReference type="ARBA" id="ARBA00023136"/>
    </source>
</evidence>
<comment type="subcellular location">
    <subcellularLocation>
        <location evidence="1">Membrane</location>
        <topology evidence="1">Multi-pass membrane protein</topology>
    </subcellularLocation>
</comment>
<dbReference type="GeneID" id="54364696"/>
<evidence type="ECO:0000256" key="1">
    <source>
        <dbReference type="ARBA" id="ARBA00004141"/>
    </source>
</evidence>
<accession>A0A6J3LTU2</accession>
<feature type="transmembrane region" description="Helical" evidence="5">
    <location>
        <begin position="490"/>
        <end position="509"/>
    </location>
</feature>
<dbReference type="Proteomes" id="UP000504637">
    <property type="component" value="Unplaced"/>
</dbReference>
<reference evidence="8" key="3">
    <citation type="submission" date="2025-08" db="UniProtKB">
        <authorList>
            <consortium name="RefSeq"/>
        </authorList>
    </citation>
    <scope>IDENTIFICATION</scope>
    <source>
        <strain evidence="8">CBS 342.82</strain>
    </source>
</reference>
<keyword evidence="3 5" id="KW-1133">Transmembrane helix</keyword>
<evidence type="ECO:0000313" key="7">
    <source>
        <dbReference type="Proteomes" id="UP000504637"/>
    </source>
</evidence>
<gene>
    <name evidence="8" type="ORF">K489DRAFT_397089</name>
</gene>
<evidence type="ECO:0000256" key="2">
    <source>
        <dbReference type="ARBA" id="ARBA00022692"/>
    </source>
</evidence>
<proteinExistence type="predicted"/>
<name>A0A6J3LTU2_9PEZI</name>
<dbReference type="OrthoDB" id="4139357at2759"/>
<evidence type="ECO:0000313" key="8">
    <source>
        <dbReference type="RefSeq" id="XP_033455073.1"/>
    </source>
</evidence>
<evidence type="ECO:0000256" key="3">
    <source>
        <dbReference type="ARBA" id="ARBA00022989"/>
    </source>
</evidence>
<dbReference type="InterPro" id="IPR020846">
    <property type="entry name" value="MFS_dom"/>
</dbReference>
<dbReference type="PANTHER" id="PTHR23501:SF156">
    <property type="entry name" value="TRANSPORTER, PUTATIVE-RELATED"/>
    <property type="match status" value="1"/>
</dbReference>
<keyword evidence="2 5" id="KW-0812">Transmembrane</keyword>
<feature type="transmembrane region" description="Helical" evidence="5">
    <location>
        <begin position="232"/>
        <end position="249"/>
    </location>
</feature>
<feature type="transmembrane region" description="Helical" evidence="5">
    <location>
        <begin position="162"/>
        <end position="186"/>
    </location>
</feature>
<dbReference type="PRINTS" id="PR01036">
    <property type="entry name" value="TCRTETB"/>
</dbReference>
<dbReference type="SUPFAM" id="SSF103473">
    <property type="entry name" value="MFS general substrate transporter"/>
    <property type="match status" value="1"/>
</dbReference>
<feature type="transmembrane region" description="Helical" evidence="5">
    <location>
        <begin position="75"/>
        <end position="92"/>
    </location>
</feature>
<dbReference type="Gene3D" id="1.20.1250.20">
    <property type="entry name" value="MFS general substrate transporter like domains"/>
    <property type="match status" value="1"/>
</dbReference>
<feature type="transmembrane region" description="Helical" evidence="5">
    <location>
        <begin position="261"/>
        <end position="279"/>
    </location>
</feature>
<evidence type="ECO:0000259" key="6">
    <source>
        <dbReference type="PROSITE" id="PS50850"/>
    </source>
</evidence>
<dbReference type="AlphaFoldDB" id="A0A6J3LTU2"/>
<feature type="transmembrane region" description="Helical" evidence="5">
    <location>
        <begin position="291"/>
        <end position="311"/>
    </location>
</feature>
<dbReference type="InterPro" id="IPR036259">
    <property type="entry name" value="MFS_trans_sf"/>
</dbReference>
<dbReference type="Pfam" id="PF07690">
    <property type="entry name" value="MFS_1"/>
    <property type="match status" value="1"/>
</dbReference>
<feature type="transmembrane region" description="Helical" evidence="5">
    <location>
        <begin position="366"/>
        <end position="387"/>
    </location>
</feature>
<sequence length="530" mass="56970">MNEKDVEAAGRPHDVATVRISDPIPRSKGKKSLSFYMSILMLAMIALIVSWDVTALSLALPVIANRLGGTNFQSFWASIAFILGIAVTQPIYSSISDVMGRKQVLYVAIALFGVGCIVFATAKDMSTIIVGRLIKGLGAGGLDVLQTMILCDITTMKERARWLGVLSSANAVGAVTGPFIGGAFAQDVGWPWLGWINLIAAGITGVLTFFFLHLTPIEGDLKTKARKLDWSGFALFTIIGTIIALPLSWGNTLYPWGSWRTLVPLLIGIVLLISFGFVEKRATAPMIPYKIFDNISFITGIVSGFLYGSLLNPVLLYLPLFYQAVYLETPIVAAKSILPLCCLVVSASIIASIIIEWSRKYRATLWTGWILSTVFMGLLYIIGGYVYQTFLGAGLGTALMATMIATLASVTSVDNEGLAAGMLVTSRFLGSLIGLAVCSTVFSSAFGARLAASIGDLPPELETLRDPSQAVQFIEKLRSVSVSPEVLQNTVWIVLMAFSGFAALISVFTRENSLEKSEIGRQGLQTSAAE</sequence>
<keyword evidence="7" id="KW-1185">Reference proteome</keyword>
<feature type="domain" description="Major facilitator superfamily (MFS) profile" evidence="6">
    <location>
        <begin position="38"/>
        <end position="514"/>
    </location>
</feature>
<feature type="transmembrane region" description="Helical" evidence="5">
    <location>
        <begin position="393"/>
        <end position="411"/>
    </location>
</feature>
<feature type="transmembrane region" description="Helical" evidence="5">
    <location>
        <begin position="192"/>
        <end position="212"/>
    </location>
</feature>
<dbReference type="InterPro" id="IPR011701">
    <property type="entry name" value="MFS"/>
</dbReference>
<dbReference type="RefSeq" id="XP_033455073.1">
    <property type="nucleotide sequence ID" value="XM_033606896.1"/>
</dbReference>
<evidence type="ECO:0000256" key="5">
    <source>
        <dbReference type="SAM" id="Phobius"/>
    </source>
</evidence>